<dbReference type="SMART" id="SM00448">
    <property type="entry name" value="REC"/>
    <property type="match status" value="1"/>
</dbReference>
<dbReference type="InterPro" id="IPR036388">
    <property type="entry name" value="WH-like_DNA-bd_sf"/>
</dbReference>
<evidence type="ECO:0000313" key="13">
    <source>
        <dbReference type="Proteomes" id="UP000533269"/>
    </source>
</evidence>
<evidence type="ECO:0000256" key="5">
    <source>
        <dbReference type="ARBA" id="ARBA00023015"/>
    </source>
</evidence>
<keyword evidence="8 9" id="KW-0804">Transcription</keyword>
<reference evidence="12 13" key="2">
    <citation type="submission" date="2020-08" db="EMBL/GenBank/DDBJ databases">
        <authorList>
            <person name="Partida-Martinez L."/>
            <person name="Huntemann M."/>
            <person name="Clum A."/>
            <person name="Wang J."/>
            <person name="Palaniappan K."/>
            <person name="Ritter S."/>
            <person name="Chen I.-M."/>
            <person name="Stamatis D."/>
            <person name="Reddy T."/>
            <person name="O'Malley R."/>
            <person name="Daum C."/>
            <person name="Shapiro N."/>
            <person name="Ivanova N."/>
            <person name="Kyrpides N."/>
            <person name="Woyke T."/>
        </authorList>
    </citation>
    <scope>NUCLEOTIDE SEQUENCE [LARGE SCALE GENOMIC DNA]</scope>
    <source>
        <strain evidence="12 13">AS2.23</strain>
    </source>
</reference>
<dbReference type="GO" id="GO:0000156">
    <property type="term" value="F:phosphorelay response regulator activity"/>
    <property type="evidence" value="ECO:0007669"/>
    <property type="project" value="TreeGrafter"/>
</dbReference>
<dbReference type="GO" id="GO:0003700">
    <property type="term" value="F:DNA-binding transcription factor activity"/>
    <property type="evidence" value="ECO:0007669"/>
    <property type="project" value="InterPro"/>
</dbReference>
<keyword evidence="3 10" id="KW-0597">Phosphoprotein</keyword>
<comment type="subcellular location">
    <subcellularLocation>
        <location evidence="1 9">Cytoplasm</location>
    </subcellularLocation>
</comment>
<dbReference type="Proteomes" id="UP000533269">
    <property type="component" value="Unassembled WGS sequence"/>
</dbReference>
<proteinExistence type="predicted"/>
<evidence type="ECO:0000259" key="11">
    <source>
        <dbReference type="PROSITE" id="PS50110"/>
    </source>
</evidence>
<comment type="caution">
    <text evidence="12">The sequence shown here is derived from an EMBL/GenBank/DDBJ whole genome shotgun (WGS) entry which is preliminary data.</text>
</comment>
<dbReference type="PIRSF" id="PIRSF006171">
    <property type="entry name" value="RR_citrat_malat"/>
    <property type="match status" value="1"/>
</dbReference>
<reference evidence="12 13" key="1">
    <citation type="submission" date="2020-08" db="EMBL/GenBank/DDBJ databases">
        <title>The Agave Microbiome: Exploring the role of microbial communities in plant adaptations to desert environments.</title>
        <authorList>
            <person name="Partida-Martinez L.P."/>
        </authorList>
    </citation>
    <scope>NUCLEOTIDE SEQUENCE [LARGE SCALE GENOMIC DNA]</scope>
    <source>
        <strain evidence="12 13">AS2.23</strain>
    </source>
</reference>
<feature type="domain" description="Response regulatory" evidence="11">
    <location>
        <begin position="11"/>
        <end position="127"/>
    </location>
</feature>
<evidence type="ECO:0000256" key="1">
    <source>
        <dbReference type="ARBA" id="ARBA00004496"/>
    </source>
</evidence>
<dbReference type="Gene3D" id="1.10.10.10">
    <property type="entry name" value="Winged helix-like DNA-binding domain superfamily/Winged helix DNA-binding domain"/>
    <property type="match status" value="1"/>
</dbReference>
<dbReference type="SUPFAM" id="SSF46785">
    <property type="entry name" value="Winged helix' DNA-binding domain"/>
    <property type="match status" value="1"/>
</dbReference>
<evidence type="ECO:0000256" key="4">
    <source>
        <dbReference type="ARBA" id="ARBA00023012"/>
    </source>
</evidence>
<keyword evidence="6 9" id="KW-0238">DNA-binding</keyword>
<evidence type="ECO:0000256" key="9">
    <source>
        <dbReference type="PIRNR" id="PIRNR006171"/>
    </source>
</evidence>
<dbReference type="GO" id="GO:0005737">
    <property type="term" value="C:cytoplasm"/>
    <property type="evidence" value="ECO:0007669"/>
    <property type="project" value="UniProtKB-SubCell"/>
</dbReference>
<dbReference type="RefSeq" id="WP_183391276.1">
    <property type="nucleotide sequence ID" value="NZ_JACHVY010000001.1"/>
</dbReference>
<keyword evidence="5 9" id="KW-0805">Transcription regulation</keyword>
<dbReference type="Gene3D" id="3.40.50.2300">
    <property type="match status" value="1"/>
</dbReference>
<gene>
    <name evidence="12" type="ORF">FHR75_002106</name>
</gene>
<keyword evidence="2 9" id="KW-0963">Cytoplasm</keyword>
<name>A0A7W4TMK5_KINRA</name>
<evidence type="ECO:0000256" key="10">
    <source>
        <dbReference type="PROSITE-ProRule" id="PRU00169"/>
    </source>
</evidence>
<dbReference type="PANTHER" id="PTHR45526">
    <property type="entry name" value="TRANSCRIPTIONAL REGULATORY PROTEIN DPIA"/>
    <property type="match status" value="1"/>
</dbReference>
<sequence>MSAGGGHAPVRVLVVDDDATVALVHRGYVETLPRFTVCGVVHRGADVLPAVRATAADLVLLDIHLPDESGLDVLRRLRAHGVDVDVVAITAARDVDTVRDAMAGGVWHYLVKPFSLATFTERMDAYAQHRLEFARRDGSDALGQEEVDRLLTSRRRSASALPKGLSPRTLDVVVDHLRAGAGGDGTGDVSAAELAARCGIARVSVRRYLEHLERAGLAEVRPRYGRAGRPENGYRWSG</sequence>
<dbReference type="InterPro" id="IPR024187">
    <property type="entry name" value="Sig_transdc_resp-reg_cit/mal"/>
</dbReference>
<evidence type="ECO:0000256" key="8">
    <source>
        <dbReference type="ARBA" id="ARBA00023163"/>
    </source>
</evidence>
<evidence type="ECO:0000256" key="2">
    <source>
        <dbReference type="ARBA" id="ARBA00022490"/>
    </source>
</evidence>
<dbReference type="AlphaFoldDB" id="A0A7W4TMK5"/>
<dbReference type="Pfam" id="PF00072">
    <property type="entry name" value="Response_reg"/>
    <property type="match status" value="1"/>
</dbReference>
<dbReference type="InterPro" id="IPR005471">
    <property type="entry name" value="Tscrpt_reg_IclR_N"/>
</dbReference>
<keyword evidence="7 9" id="KW-0010">Activator</keyword>
<protein>
    <recommendedName>
        <fullName evidence="9">Transcriptional regulatory protein</fullName>
    </recommendedName>
</protein>
<evidence type="ECO:0000256" key="7">
    <source>
        <dbReference type="ARBA" id="ARBA00023159"/>
    </source>
</evidence>
<keyword evidence="4 9" id="KW-0902">Two-component regulatory system</keyword>
<dbReference type="InterPro" id="IPR001789">
    <property type="entry name" value="Sig_transdc_resp-reg_receiver"/>
</dbReference>
<dbReference type="InterPro" id="IPR051271">
    <property type="entry name" value="2C-system_Tx_regulators"/>
</dbReference>
<dbReference type="Pfam" id="PF09339">
    <property type="entry name" value="HTH_IclR"/>
    <property type="match status" value="1"/>
</dbReference>
<accession>A0A7W4TMK5</accession>
<dbReference type="PROSITE" id="PS50110">
    <property type="entry name" value="RESPONSE_REGULATORY"/>
    <property type="match status" value="1"/>
</dbReference>
<evidence type="ECO:0000256" key="3">
    <source>
        <dbReference type="ARBA" id="ARBA00022553"/>
    </source>
</evidence>
<evidence type="ECO:0000313" key="12">
    <source>
        <dbReference type="EMBL" id="MBB2901318.1"/>
    </source>
</evidence>
<dbReference type="GO" id="GO:0003677">
    <property type="term" value="F:DNA binding"/>
    <property type="evidence" value="ECO:0007669"/>
    <property type="project" value="UniProtKB-KW"/>
</dbReference>
<evidence type="ECO:0000256" key="6">
    <source>
        <dbReference type="ARBA" id="ARBA00023125"/>
    </source>
</evidence>
<organism evidence="12 13">
    <name type="scientific">Kineococcus radiotolerans</name>
    <dbReference type="NCBI Taxonomy" id="131568"/>
    <lineage>
        <taxon>Bacteria</taxon>
        <taxon>Bacillati</taxon>
        <taxon>Actinomycetota</taxon>
        <taxon>Actinomycetes</taxon>
        <taxon>Kineosporiales</taxon>
        <taxon>Kineosporiaceae</taxon>
        <taxon>Kineococcus</taxon>
    </lineage>
</organism>
<dbReference type="InterPro" id="IPR036390">
    <property type="entry name" value="WH_DNA-bd_sf"/>
</dbReference>
<dbReference type="EMBL" id="JACHVY010000001">
    <property type="protein sequence ID" value="MBB2901318.1"/>
    <property type="molecule type" value="Genomic_DNA"/>
</dbReference>
<dbReference type="InterPro" id="IPR011006">
    <property type="entry name" value="CheY-like_superfamily"/>
</dbReference>
<dbReference type="PANTHER" id="PTHR45526:SF1">
    <property type="entry name" value="TRANSCRIPTIONAL REGULATORY PROTEIN DCUR-RELATED"/>
    <property type="match status" value="1"/>
</dbReference>
<dbReference type="SUPFAM" id="SSF52172">
    <property type="entry name" value="CheY-like"/>
    <property type="match status" value="1"/>
</dbReference>
<feature type="modified residue" description="4-aspartylphosphate" evidence="10">
    <location>
        <position position="62"/>
    </location>
</feature>